<feature type="domain" description="Methyltransferase" evidence="1">
    <location>
        <begin position="360"/>
        <end position="449"/>
    </location>
</feature>
<dbReference type="InterPro" id="IPR029063">
    <property type="entry name" value="SAM-dependent_MTases_sf"/>
</dbReference>
<dbReference type="CDD" id="cd02440">
    <property type="entry name" value="AdoMet_MTases"/>
    <property type="match status" value="1"/>
</dbReference>
<proteinExistence type="predicted"/>
<dbReference type="GO" id="GO:0032259">
    <property type="term" value="P:methylation"/>
    <property type="evidence" value="ECO:0007669"/>
    <property type="project" value="UniProtKB-KW"/>
</dbReference>
<dbReference type="PANTHER" id="PTHR23132">
    <property type="entry name" value="D-ALANINE--D-ALANINE LIGASE"/>
    <property type="match status" value="1"/>
</dbReference>
<dbReference type="RefSeq" id="XP_018139361.1">
    <property type="nucleotide sequence ID" value="XM_018292372.1"/>
</dbReference>
<dbReference type="KEGG" id="pchm:VFPPC_14604"/>
<dbReference type="PANTHER" id="PTHR23132:SF23">
    <property type="entry name" value="D-ALANINE--D-ALANINE LIGASE B"/>
    <property type="match status" value="1"/>
</dbReference>
<keyword evidence="2" id="KW-0489">Methyltransferase</keyword>
<dbReference type="Gene3D" id="3.40.50.150">
    <property type="entry name" value="Vaccinia Virus protein VP39"/>
    <property type="match status" value="1"/>
</dbReference>
<dbReference type="Pfam" id="PF13649">
    <property type="entry name" value="Methyltransf_25"/>
    <property type="match status" value="1"/>
</dbReference>
<dbReference type="SUPFAM" id="SSF56059">
    <property type="entry name" value="Glutathione synthetase ATP-binding domain-like"/>
    <property type="match status" value="1"/>
</dbReference>
<gene>
    <name evidence="2" type="ORF">VFPPC_14604</name>
</gene>
<dbReference type="GO" id="GO:0008168">
    <property type="term" value="F:methyltransferase activity"/>
    <property type="evidence" value="ECO:0007669"/>
    <property type="project" value="UniProtKB-KW"/>
</dbReference>
<dbReference type="GeneID" id="28856366"/>
<comment type="caution">
    <text evidence="2">The sequence shown here is derived from an EMBL/GenBank/DDBJ whole genome shotgun (WGS) entry which is preliminary data.</text>
</comment>
<keyword evidence="2" id="KW-0808">Transferase</keyword>
<organism evidence="2 3">
    <name type="scientific">Pochonia chlamydosporia 170</name>
    <dbReference type="NCBI Taxonomy" id="1380566"/>
    <lineage>
        <taxon>Eukaryota</taxon>
        <taxon>Fungi</taxon>
        <taxon>Dikarya</taxon>
        <taxon>Ascomycota</taxon>
        <taxon>Pezizomycotina</taxon>
        <taxon>Sordariomycetes</taxon>
        <taxon>Hypocreomycetidae</taxon>
        <taxon>Hypocreales</taxon>
        <taxon>Clavicipitaceae</taxon>
        <taxon>Pochonia</taxon>
    </lineage>
</organism>
<name>A0A179F8F7_METCM</name>
<evidence type="ECO:0000313" key="2">
    <source>
        <dbReference type="EMBL" id="OAQ61657.1"/>
    </source>
</evidence>
<accession>A0A179F8F7</accession>
<protein>
    <submittedName>
        <fullName evidence="2">Methyltransferase domain-containing protein</fullName>
    </submittedName>
</protein>
<dbReference type="EMBL" id="LSBJ02000007">
    <property type="protein sequence ID" value="OAQ61657.1"/>
    <property type="molecule type" value="Genomic_DNA"/>
</dbReference>
<dbReference type="Gene3D" id="3.30.470.20">
    <property type="entry name" value="ATP-grasp fold, B domain"/>
    <property type="match status" value="1"/>
</dbReference>
<sequence>MKICILSLLETAEPQFRKCDNLSDPTQCVPRHRHEFVNRKITGSNAKSEIDEVCRENFDVFMNCMGVDRDGIEAAKYLESKGVTILTNVSGLLTTNGLDLSQKKNDSDVKVPGNTYGKYPKMVKYFDKCGSLGLDWSAVCSDDEAVGKRITLLQEENPTLAISVQDYVFGDDCAAVVIDLGTNVVALVPLQFVFPDSTSADIRFLTRDDKTAYSTARKIQHILVEGELQERLQQTAVNAFTFIKSSSEGAWAYVTMRVERNTQDIYVIDVNCNPILYGREEHRFDGDFLVEETFPGGREAFLDTLLTVKRSQLGSNKNRIHQTAAVYDSWSDTYDEFWESTNMSKMLQFTADNFDFSGSVLDLACGTGVFGRILHDRGAMTTEIVGVEISAGMLCAPDIKKYYKKPLWNCSMQEYIMEDVQFDHIVCFGALLFLDAVELNTVLARMFMMARRSLTIEVENLDNKVISKMQEDVGDLFFMNNHVQMVERFGVPNGWKLVHKQHGALYPSPASEGNVEGYIVRFERLI</sequence>
<evidence type="ECO:0000313" key="3">
    <source>
        <dbReference type="Proteomes" id="UP000078397"/>
    </source>
</evidence>
<dbReference type="AlphaFoldDB" id="A0A179F8F7"/>
<evidence type="ECO:0000259" key="1">
    <source>
        <dbReference type="Pfam" id="PF13649"/>
    </source>
</evidence>
<dbReference type="SUPFAM" id="SSF53335">
    <property type="entry name" value="S-adenosyl-L-methionine-dependent methyltransferases"/>
    <property type="match status" value="1"/>
</dbReference>
<dbReference type="InterPro" id="IPR041698">
    <property type="entry name" value="Methyltransf_25"/>
</dbReference>
<dbReference type="OrthoDB" id="66144at2759"/>
<keyword evidence="3" id="KW-1185">Reference proteome</keyword>
<dbReference type="GO" id="GO:0008716">
    <property type="term" value="F:D-alanine-D-alanine ligase activity"/>
    <property type="evidence" value="ECO:0007669"/>
    <property type="project" value="TreeGrafter"/>
</dbReference>
<dbReference type="Proteomes" id="UP000078397">
    <property type="component" value="Unassembled WGS sequence"/>
</dbReference>
<reference evidence="2 3" key="1">
    <citation type="journal article" date="2016" name="PLoS Pathog.">
        <title>Biosynthesis of antibiotic leucinostatins in bio-control fungus Purpureocillium lilacinum and their inhibition on phytophthora revealed by genome mining.</title>
        <authorList>
            <person name="Wang G."/>
            <person name="Liu Z."/>
            <person name="Lin R."/>
            <person name="Li E."/>
            <person name="Mao Z."/>
            <person name="Ling J."/>
            <person name="Yang Y."/>
            <person name="Yin W.B."/>
            <person name="Xie B."/>
        </authorList>
    </citation>
    <scope>NUCLEOTIDE SEQUENCE [LARGE SCALE GENOMIC DNA]</scope>
    <source>
        <strain evidence="2">170</strain>
    </source>
</reference>